<dbReference type="EMBL" id="CAJVPP010002673">
    <property type="protein sequence ID" value="CAG8607691.1"/>
    <property type="molecule type" value="Genomic_DNA"/>
</dbReference>
<organism evidence="1 2">
    <name type="scientific">Funneliformis mosseae</name>
    <name type="common">Endomycorrhizal fungus</name>
    <name type="synonym">Glomus mosseae</name>
    <dbReference type="NCBI Taxonomy" id="27381"/>
    <lineage>
        <taxon>Eukaryota</taxon>
        <taxon>Fungi</taxon>
        <taxon>Fungi incertae sedis</taxon>
        <taxon>Mucoromycota</taxon>
        <taxon>Glomeromycotina</taxon>
        <taxon>Glomeromycetes</taxon>
        <taxon>Glomerales</taxon>
        <taxon>Glomeraceae</taxon>
        <taxon>Funneliformis</taxon>
    </lineage>
</organism>
<dbReference type="Proteomes" id="UP000789375">
    <property type="component" value="Unassembled WGS sequence"/>
</dbReference>
<evidence type="ECO:0000313" key="1">
    <source>
        <dbReference type="EMBL" id="CAG8607691.1"/>
    </source>
</evidence>
<name>A0A9N9CLD9_FUNMO</name>
<keyword evidence="2" id="KW-1185">Reference proteome</keyword>
<feature type="non-terminal residue" evidence="1">
    <location>
        <position position="1"/>
    </location>
</feature>
<comment type="caution">
    <text evidence="1">The sequence shown here is derived from an EMBL/GenBank/DDBJ whole genome shotgun (WGS) entry which is preliminary data.</text>
</comment>
<sequence length="64" mass="7374">MPTCKTKNEVEKAFKLIEDCKSKAAEEWLADKKIPWVISAISSAYTKMNLEIWNTNKNNTIIIE</sequence>
<accession>A0A9N9CLD9</accession>
<gene>
    <name evidence="1" type="ORF">FMOSSE_LOCUS9291</name>
</gene>
<reference evidence="1" key="1">
    <citation type="submission" date="2021-06" db="EMBL/GenBank/DDBJ databases">
        <authorList>
            <person name="Kallberg Y."/>
            <person name="Tangrot J."/>
            <person name="Rosling A."/>
        </authorList>
    </citation>
    <scope>NUCLEOTIDE SEQUENCE</scope>
    <source>
        <strain evidence="1">87-6 pot B 2015</strain>
    </source>
</reference>
<protein>
    <submittedName>
        <fullName evidence="1">8155_t:CDS:1</fullName>
    </submittedName>
</protein>
<evidence type="ECO:0000313" key="2">
    <source>
        <dbReference type="Proteomes" id="UP000789375"/>
    </source>
</evidence>
<proteinExistence type="predicted"/>
<dbReference type="AlphaFoldDB" id="A0A9N9CLD9"/>